<dbReference type="Proteomes" id="UP000183788">
    <property type="component" value="Unassembled WGS sequence"/>
</dbReference>
<proteinExistence type="predicted"/>
<protein>
    <submittedName>
        <fullName evidence="1">Uncharacterized protein</fullName>
    </submittedName>
</protein>
<reference evidence="1 2" key="1">
    <citation type="submission" date="2016-11" db="EMBL/GenBank/DDBJ databases">
        <authorList>
            <person name="Jaros S."/>
            <person name="Januszkiewicz K."/>
            <person name="Wedrychowicz H."/>
        </authorList>
    </citation>
    <scope>NUCLEOTIDE SEQUENCE [LARGE SCALE GENOMIC DNA]</scope>
    <source>
        <strain evidence="1 2">DSM 784</strain>
    </source>
</reference>
<evidence type="ECO:0000313" key="1">
    <source>
        <dbReference type="EMBL" id="SFW48715.1"/>
    </source>
</evidence>
<gene>
    <name evidence="1" type="ORF">SAMN05661012_02109</name>
</gene>
<dbReference type="EMBL" id="FPIZ01000005">
    <property type="protein sequence ID" value="SFW48715.1"/>
    <property type="molecule type" value="Genomic_DNA"/>
</dbReference>
<accession>A0A1K1PMQ1</accession>
<name>A0A1K1PMQ1_9BACT</name>
<dbReference type="AlphaFoldDB" id="A0A1K1PMQ1"/>
<evidence type="ECO:0000313" key="2">
    <source>
        <dbReference type="Proteomes" id="UP000183788"/>
    </source>
</evidence>
<organism evidence="1 2">
    <name type="scientific">Chitinophaga sancti</name>
    <dbReference type="NCBI Taxonomy" id="1004"/>
    <lineage>
        <taxon>Bacteria</taxon>
        <taxon>Pseudomonadati</taxon>
        <taxon>Bacteroidota</taxon>
        <taxon>Chitinophagia</taxon>
        <taxon>Chitinophagales</taxon>
        <taxon>Chitinophagaceae</taxon>
        <taxon>Chitinophaga</taxon>
    </lineage>
</organism>
<sequence length="70" mass="8149">MVANQDFHFLVFPVFAVMQDNTLPCVVRSLPQENYKEHNDILPSAGDMLSIFRKAFRFHPGKEVLQETRQ</sequence>